<keyword evidence="2" id="KW-1185">Reference proteome</keyword>
<dbReference type="AlphaFoldDB" id="A0A6D2L612"/>
<dbReference type="EMBL" id="CACVBM020001604">
    <property type="protein sequence ID" value="CAA7054993.1"/>
    <property type="molecule type" value="Genomic_DNA"/>
</dbReference>
<evidence type="ECO:0000313" key="1">
    <source>
        <dbReference type="EMBL" id="CAA7054993.1"/>
    </source>
</evidence>
<comment type="caution">
    <text evidence="1">The sequence shown here is derived from an EMBL/GenBank/DDBJ whole genome shotgun (WGS) entry which is preliminary data.</text>
</comment>
<gene>
    <name evidence="1" type="ORF">MERR_LOCUS42229</name>
</gene>
<dbReference type="Proteomes" id="UP000467841">
    <property type="component" value="Unassembled WGS sequence"/>
</dbReference>
<accession>A0A6D2L612</accession>
<protein>
    <submittedName>
        <fullName evidence="1">Uncharacterized protein</fullName>
    </submittedName>
</protein>
<name>A0A6D2L612_9BRAS</name>
<evidence type="ECO:0000313" key="2">
    <source>
        <dbReference type="Proteomes" id="UP000467841"/>
    </source>
</evidence>
<reference evidence="1" key="1">
    <citation type="submission" date="2020-01" db="EMBL/GenBank/DDBJ databases">
        <authorList>
            <person name="Mishra B."/>
        </authorList>
    </citation>
    <scope>NUCLEOTIDE SEQUENCE [LARGE SCALE GENOMIC DNA]</scope>
</reference>
<organism evidence="1 2">
    <name type="scientific">Microthlaspi erraticum</name>
    <dbReference type="NCBI Taxonomy" id="1685480"/>
    <lineage>
        <taxon>Eukaryota</taxon>
        <taxon>Viridiplantae</taxon>
        <taxon>Streptophyta</taxon>
        <taxon>Embryophyta</taxon>
        <taxon>Tracheophyta</taxon>
        <taxon>Spermatophyta</taxon>
        <taxon>Magnoliopsida</taxon>
        <taxon>eudicotyledons</taxon>
        <taxon>Gunneridae</taxon>
        <taxon>Pentapetalae</taxon>
        <taxon>rosids</taxon>
        <taxon>malvids</taxon>
        <taxon>Brassicales</taxon>
        <taxon>Brassicaceae</taxon>
        <taxon>Coluteocarpeae</taxon>
        <taxon>Microthlaspi</taxon>
    </lineage>
</organism>
<sequence>MRVPAMYLKGLGSTCKPWNGMFNGDWRFAREHTHKAAKQFLLVSVSSFLDSLLALFRDFRFRRERFRRERRESTSDWNLSSSYASASALLRHCRISASNSSSSCSCESRSGAPVTIRNLLAPLL</sequence>
<proteinExistence type="predicted"/>